<dbReference type="Proteomes" id="UP000316639">
    <property type="component" value="Unassembled WGS sequence"/>
</dbReference>
<dbReference type="Gene3D" id="2.60.120.620">
    <property type="entry name" value="q2cbj1_9rhob like domain"/>
    <property type="match status" value="1"/>
</dbReference>
<keyword evidence="1" id="KW-0223">Dioxygenase</keyword>
<gene>
    <name evidence="1" type="ORF">FKR81_28265</name>
</gene>
<dbReference type="RefSeq" id="WP_146356251.1">
    <property type="nucleotide sequence ID" value="NZ_VOBR01000020.1"/>
</dbReference>
<protein>
    <submittedName>
        <fullName evidence="1">Phytanoyl-CoA dioxygenase family protein</fullName>
    </submittedName>
</protein>
<reference evidence="1 2" key="1">
    <citation type="submission" date="2019-07" db="EMBL/GenBank/DDBJ databases">
        <title>Lentzea xizangensis sp. nov., isolated from Qinghai-Tibetan Plateau Soils.</title>
        <authorList>
            <person name="Huang J."/>
        </authorList>
    </citation>
    <scope>NUCLEOTIDE SEQUENCE [LARGE SCALE GENOMIC DNA]</scope>
    <source>
        <strain evidence="1 2">FXJ1.1311</strain>
    </source>
</reference>
<dbReference type="EMBL" id="VOBR01000020">
    <property type="protein sequence ID" value="TWP48486.1"/>
    <property type="molecule type" value="Genomic_DNA"/>
</dbReference>
<dbReference type="InterPro" id="IPR008775">
    <property type="entry name" value="Phytyl_CoA_dOase-like"/>
</dbReference>
<evidence type="ECO:0000313" key="2">
    <source>
        <dbReference type="Proteomes" id="UP000316639"/>
    </source>
</evidence>
<comment type="caution">
    <text evidence="1">The sequence shown here is derived from an EMBL/GenBank/DDBJ whole genome shotgun (WGS) entry which is preliminary data.</text>
</comment>
<accession>A0A563EMS2</accession>
<dbReference type="SUPFAM" id="SSF51197">
    <property type="entry name" value="Clavaminate synthase-like"/>
    <property type="match status" value="1"/>
</dbReference>
<keyword evidence="2" id="KW-1185">Reference proteome</keyword>
<dbReference type="Pfam" id="PF05721">
    <property type="entry name" value="PhyH"/>
    <property type="match status" value="1"/>
</dbReference>
<sequence length="233" mass="25467">MTFTVAAEQADVLAAVVEHGIARVPGYLSPAENARLVADVERFLEAPPERAKRLDYSGGAGVRAEREFVRAGFPVLDEVFDRPWMREVAAAFFGDEPHLFNHDVIAVLDLPGTVHAAHHPHYDRMPNLKFFLYLTDVDESTGAFRCVPGSHGYAKAAQRENRLAGVLPGQDETRVLPDSVPQDTRPVDGPAGTLLVIDSDLVHEGGKVAHGRRLAVRGRSFHPAYADGWSVKS</sequence>
<dbReference type="GO" id="GO:0016706">
    <property type="term" value="F:2-oxoglutarate-dependent dioxygenase activity"/>
    <property type="evidence" value="ECO:0007669"/>
    <property type="project" value="UniProtKB-ARBA"/>
</dbReference>
<dbReference type="OrthoDB" id="5188349at2"/>
<evidence type="ECO:0000313" key="1">
    <source>
        <dbReference type="EMBL" id="TWP48486.1"/>
    </source>
</evidence>
<proteinExistence type="predicted"/>
<organism evidence="1 2">
    <name type="scientific">Lentzea tibetensis</name>
    <dbReference type="NCBI Taxonomy" id="2591470"/>
    <lineage>
        <taxon>Bacteria</taxon>
        <taxon>Bacillati</taxon>
        <taxon>Actinomycetota</taxon>
        <taxon>Actinomycetes</taxon>
        <taxon>Pseudonocardiales</taxon>
        <taxon>Pseudonocardiaceae</taxon>
        <taxon>Lentzea</taxon>
    </lineage>
</organism>
<name>A0A563EMS2_9PSEU</name>
<keyword evidence="1" id="KW-0560">Oxidoreductase</keyword>
<dbReference type="AlphaFoldDB" id="A0A563EMS2"/>